<dbReference type="Proteomes" id="UP000033710">
    <property type="component" value="Unassembled WGS sequence"/>
</dbReference>
<evidence type="ECO:0000256" key="3">
    <source>
        <dbReference type="ARBA" id="ARBA00022670"/>
    </source>
</evidence>
<dbReference type="PROSITE" id="PS52048">
    <property type="entry name" value="UCH_DOMAIN"/>
    <property type="match status" value="1"/>
</dbReference>
<dbReference type="GeneID" id="27665696"/>
<dbReference type="EC" id="3.4.19.12" evidence="8"/>
<feature type="site" description="Important for enzyme activity" evidence="7">
    <location>
        <position position="216"/>
    </location>
</feature>
<dbReference type="GO" id="GO:0004843">
    <property type="term" value="F:cysteine-type deubiquitinase activity"/>
    <property type="evidence" value="ECO:0007669"/>
    <property type="project" value="UniProtKB-UniRule"/>
</dbReference>
<evidence type="ECO:0000256" key="6">
    <source>
        <dbReference type="ARBA" id="ARBA00022807"/>
    </source>
</evidence>
<dbReference type="InterPro" id="IPR038765">
    <property type="entry name" value="Papain-like_cys_pep_sf"/>
</dbReference>
<feature type="active site" description="Nucleophile" evidence="7">
    <location>
        <position position="126"/>
    </location>
</feature>
<dbReference type="InterPro" id="IPR036959">
    <property type="entry name" value="Peptidase_C12_UCH_sf"/>
</dbReference>
<evidence type="ECO:0000256" key="9">
    <source>
        <dbReference type="SAM" id="MobiDB-lite"/>
    </source>
</evidence>
<feature type="site" description="Transition state stabilizer" evidence="7">
    <location>
        <position position="120"/>
    </location>
</feature>
<dbReference type="GO" id="GO:0006511">
    <property type="term" value="P:ubiquitin-dependent protein catabolic process"/>
    <property type="evidence" value="ECO:0007669"/>
    <property type="project" value="UniProtKB-UniRule"/>
</dbReference>
<dbReference type="CDD" id="cd09616">
    <property type="entry name" value="Peptidase_C12_UCH_L1_L3"/>
    <property type="match status" value="1"/>
</dbReference>
<dbReference type="EMBL" id="AXCR01000010">
    <property type="protein sequence ID" value="KJR82389.1"/>
    <property type="molecule type" value="Genomic_DNA"/>
</dbReference>
<comment type="catalytic activity">
    <reaction evidence="1 7 8">
        <text>Thiol-dependent hydrolysis of ester, thioester, amide, peptide and isopeptide bonds formed by the C-terminal Gly of ubiquitin (a 76-residue protein attached to proteins as an intracellular targeting signal).</text>
        <dbReference type="EC" id="3.4.19.12"/>
    </reaction>
</comment>
<dbReference type="SUPFAM" id="SSF54001">
    <property type="entry name" value="Cysteine proteinases"/>
    <property type="match status" value="1"/>
</dbReference>
<evidence type="ECO:0000313" key="11">
    <source>
        <dbReference type="EMBL" id="KJR82389.1"/>
    </source>
</evidence>
<gene>
    <name evidence="11" type="ORF">SPSK_03582</name>
</gene>
<evidence type="ECO:0000256" key="5">
    <source>
        <dbReference type="ARBA" id="ARBA00022801"/>
    </source>
</evidence>
<dbReference type="AlphaFoldDB" id="A0A0F2LZW2"/>
<evidence type="ECO:0000256" key="8">
    <source>
        <dbReference type="RuleBase" id="RU361215"/>
    </source>
</evidence>
<comment type="caution">
    <text evidence="11">The sequence shown here is derived from an EMBL/GenBank/DDBJ whole genome shotgun (WGS) entry which is preliminary data.</text>
</comment>
<dbReference type="VEuPathDB" id="FungiDB:SPSK_03582"/>
<accession>A0A0F2LZW2</accession>
<feature type="active site" description="Proton donor" evidence="7">
    <location>
        <position position="200"/>
    </location>
</feature>
<dbReference type="Gene3D" id="3.40.532.10">
    <property type="entry name" value="Peptidase C12, ubiquitin carboxyl-terminal hydrolase"/>
    <property type="match status" value="1"/>
</dbReference>
<evidence type="ECO:0000256" key="4">
    <source>
        <dbReference type="ARBA" id="ARBA00022786"/>
    </source>
</evidence>
<evidence type="ECO:0000256" key="1">
    <source>
        <dbReference type="ARBA" id="ARBA00000707"/>
    </source>
</evidence>
<reference evidence="11 12" key="1">
    <citation type="journal article" date="2014" name="BMC Genomics">
        <title>Comparative genomics of the major fungal agents of human and animal Sporotrichosis: Sporothrix schenckii and Sporothrix brasiliensis.</title>
        <authorList>
            <person name="Teixeira M.M."/>
            <person name="de Almeida L.G."/>
            <person name="Kubitschek-Barreira P."/>
            <person name="Alves F.L."/>
            <person name="Kioshima E.S."/>
            <person name="Abadio A.K."/>
            <person name="Fernandes L."/>
            <person name="Derengowski L.S."/>
            <person name="Ferreira K.S."/>
            <person name="Souza R.C."/>
            <person name="Ruiz J.C."/>
            <person name="de Andrade N.C."/>
            <person name="Paes H.C."/>
            <person name="Nicola A.M."/>
            <person name="Albuquerque P."/>
            <person name="Gerber A.L."/>
            <person name="Martins V.P."/>
            <person name="Peconick L.D."/>
            <person name="Neto A.V."/>
            <person name="Chaucanez C.B."/>
            <person name="Silva P.A."/>
            <person name="Cunha O.L."/>
            <person name="de Oliveira F.F."/>
            <person name="dos Santos T.C."/>
            <person name="Barros A.L."/>
            <person name="Soares M.A."/>
            <person name="de Oliveira L.M."/>
            <person name="Marini M.M."/>
            <person name="Villalobos-Duno H."/>
            <person name="Cunha M.M."/>
            <person name="de Hoog S."/>
            <person name="da Silveira J.F."/>
            <person name="Henrissat B."/>
            <person name="Nino-Vega G.A."/>
            <person name="Cisalpino P.S."/>
            <person name="Mora-Montes H.M."/>
            <person name="Almeida S.R."/>
            <person name="Stajich J.E."/>
            <person name="Lopes-Bezerra L.M."/>
            <person name="Vasconcelos A.T."/>
            <person name="Felipe M.S."/>
        </authorList>
    </citation>
    <scope>NUCLEOTIDE SEQUENCE [LARGE SCALE GENOMIC DNA]</scope>
    <source>
        <strain evidence="11 12">1099-18</strain>
    </source>
</reference>
<organism evidence="11 12">
    <name type="scientific">Sporothrix schenckii 1099-18</name>
    <dbReference type="NCBI Taxonomy" id="1397361"/>
    <lineage>
        <taxon>Eukaryota</taxon>
        <taxon>Fungi</taxon>
        <taxon>Dikarya</taxon>
        <taxon>Ascomycota</taxon>
        <taxon>Pezizomycotina</taxon>
        <taxon>Sordariomycetes</taxon>
        <taxon>Sordariomycetidae</taxon>
        <taxon>Ophiostomatales</taxon>
        <taxon>Ophiostomataceae</taxon>
        <taxon>Sporothrix</taxon>
    </lineage>
</organism>
<keyword evidence="5 7" id="KW-0378">Hydrolase</keyword>
<proteinExistence type="inferred from homology"/>
<dbReference type="FunFam" id="3.40.532.10:FF:000008">
    <property type="entry name" value="Ubiquitin carboxyl-terminal hydrolase"/>
    <property type="match status" value="1"/>
</dbReference>
<dbReference type="PANTHER" id="PTHR10589:SF17">
    <property type="entry name" value="UBIQUITIN CARBOXYL-TERMINAL HYDROLASE"/>
    <property type="match status" value="1"/>
</dbReference>
<keyword evidence="3 7" id="KW-0645">Protease</keyword>
<feature type="domain" description="UCH catalytic" evidence="10">
    <location>
        <begin position="34"/>
        <end position="264"/>
    </location>
</feature>
<evidence type="ECO:0000313" key="12">
    <source>
        <dbReference type="Proteomes" id="UP000033710"/>
    </source>
</evidence>
<dbReference type="GO" id="GO:0016579">
    <property type="term" value="P:protein deubiquitination"/>
    <property type="evidence" value="ECO:0007669"/>
    <property type="project" value="TreeGrafter"/>
</dbReference>
<dbReference type="Pfam" id="PF01088">
    <property type="entry name" value="Peptidase_C12"/>
    <property type="match status" value="1"/>
</dbReference>
<dbReference type="PRINTS" id="PR00707">
    <property type="entry name" value="UBCTHYDRLASE"/>
</dbReference>
<protein>
    <recommendedName>
        <fullName evidence="8">Ubiquitin carboxyl-terminal hydrolase</fullName>
        <ecNumber evidence="8">3.4.19.12</ecNumber>
    </recommendedName>
</protein>
<keyword evidence="6 7" id="KW-0788">Thiol protease</keyword>
<name>A0A0F2LZW2_SPOSC</name>
<reference evidence="11 12" key="2">
    <citation type="journal article" date="2015" name="Eukaryot. Cell">
        <title>Asexual propagation of a virulent clone complex in a human and feline outbreak of sporotrichosis.</title>
        <authorList>
            <person name="Teixeira Mde M."/>
            <person name="Rodrigues A.M."/>
            <person name="Tsui C.K."/>
            <person name="de Almeida L.G."/>
            <person name="Van Diepeningen A.D."/>
            <person name="van den Ende B.G."/>
            <person name="Fernandes G.F."/>
            <person name="Kano R."/>
            <person name="Hamelin R.C."/>
            <person name="Lopes-Bezerra L.M."/>
            <person name="Vasconcelos A.T."/>
            <person name="de Hoog S."/>
            <person name="de Camargo Z.P."/>
            <person name="Felipe M.S."/>
        </authorList>
    </citation>
    <scope>NUCLEOTIDE SEQUENCE [LARGE SCALE GENOMIC DNA]</scope>
    <source>
        <strain evidence="11 12">1099-18</strain>
    </source>
</reference>
<comment type="similarity">
    <text evidence="2 7 8">Belongs to the peptidase C12 family.</text>
</comment>
<dbReference type="MEROPS" id="C12.002"/>
<evidence type="ECO:0000256" key="7">
    <source>
        <dbReference type="PROSITE-ProRule" id="PRU01393"/>
    </source>
</evidence>
<keyword evidence="4 7" id="KW-0833">Ubl conjugation pathway</keyword>
<dbReference type="KEGG" id="ssck:SPSK_03582"/>
<dbReference type="OrthoDB" id="427186at2759"/>
<feature type="compositionally biased region" description="Low complexity" evidence="9">
    <location>
        <begin position="10"/>
        <end position="21"/>
    </location>
</feature>
<dbReference type="RefSeq" id="XP_016585065.1">
    <property type="nucleotide sequence ID" value="XM_016730419.1"/>
</dbReference>
<feature type="region of interest" description="Disordered" evidence="9">
    <location>
        <begin position="1"/>
        <end position="30"/>
    </location>
</feature>
<dbReference type="GO" id="GO:0005737">
    <property type="term" value="C:cytoplasm"/>
    <property type="evidence" value="ECO:0007669"/>
    <property type="project" value="TreeGrafter"/>
</dbReference>
<evidence type="ECO:0000259" key="10">
    <source>
        <dbReference type="PROSITE" id="PS52048"/>
    </source>
</evidence>
<dbReference type="InterPro" id="IPR001578">
    <property type="entry name" value="Peptidase_C12_UCH"/>
</dbReference>
<sequence>MADQTRQTTAPAPAVPAVPAEPYEPDTRPDAPNAFIPLEANPPLMTELLHNLGVAPTLAVHDVFSLTEPDMLAFVPRPAMALLLVFPISEAYEKHRVAEDADREVYTGHGSQEPVLWFRQTIRNACGVMGLLHATANGPARDFVGAGTPLDALLKRAVDLDPPARSRLLETDKALAKAHHTAASGGATAAPDARDDIDLHYVCFVRTADGTLWELDGRRKGPISRGKLGADDDVLSEKALEWGPLAFLARESADLRFSCVALGPSLD</sequence>
<evidence type="ECO:0000256" key="2">
    <source>
        <dbReference type="ARBA" id="ARBA00009326"/>
    </source>
</evidence>
<dbReference type="PANTHER" id="PTHR10589">
    <property type="entry name" value="UBIQUITIN CARBOXYL-TERMINAL HYDROLASE"/>
    <property type="match status" value="1"/>
</dbReference>